<dbReference type="AlphaFoldDB" id="A0A084AL25"/>
<keyword evidence="2" id="KW-1185">Reference proteome</keyword>
<dbReference type="EMBL" id="KL648676">
    <property type="protein sequence ID" value="KEY66004.1"/>
    <property type="molecule type" value="Genomic_DNA"/>
</dbReference>
<accession>A0A084AL25</accession>
<dbReference type="HOGENOM" id="CLU_1732669_0_0_1"/>
<proteinExistence type="predicted"/>
<protein>
    <submittedName>
        <fullName evidence="1">Uncharacterized protein</fullName>
    </submittedName>
</protein>
<organism evidence="1 2">
    <name type="scientific">Stachybotrys chartarum (strain CBS 109288 / IBT 7711)</name>
    <name type="common">Toxic black mold</name>
    <name type="synonym">Stilbospora chartarum</name>
    <dbReference type="NCBI Taxonomy" id="1280523"/>
    <lineage>
        <taxon>Eukaryota</taxon>
        <taxon>Fungi</taxon>
        <taxon>Dikarya</taxon>
        <taxon>Ascomycota</taxon>
        <taxon>Pezizomycotina</taxon>
        <taxon>Sordariomycetes</taxon>
        <taxon>Hypocreomycetidae</taxon>
        <taxon>Hypocreales</taxon>
        <taxon>Stachybotryaceae</taxon>
        <taxon>Stachybotrys</taxon>
    </lineage>
</organism>
<evidence type="ECO:0000313" key="1">
    <source>
        <dbReference type="EMBL" id="KEY66004.1"/>
    </source>
</evidence>
<reference evidence="1 2" key="1">
    <citation type="journal article" date="2014" name="BMC Genomics">
        <title>Comparative genome sequencing reveals chemotype-specific gene clusters in the toxigenic black mold Stachybotrys.</title>
        <authorList>
            <person name="Semeiks J."/>
            <person name="Borek D."/>
            <person name="Otwinowski Z."/>
            <person name="Grishin N.V."/>
        </authorList>
    </citation>
    <scope>NUCLEOTIDE SEQUENCE [LARGE SCALE GENOMIC DNA]</scope>
    <source>
        <strain evidence="2">CBS 109288 / IBT 7711</strain>
    </source>
</reference>
<dbReference type="Proteomes" id="UP000028045">
    <property type="component" value="Unassembled WGS sequence"/>
</dbReference>
<evidence type="ECO:0000313" key="2">
    <source>
        <dbReference type="Proteomes" id="UP000028045"/>
    </source>
</evidence>
<name>A0A084AL25_STACB</name>
<sequence length="135" mass="15229">MISTPRVSPYPQRSAWYQFQLALLSDPAPVPVLLPVNWSRNRGDNVEATVSVDPQPALAAEHLSLGTRHKLPLQKTGLKINLRKVFWDVKILHRLRIFDLDVCDKQITNGRLANVGMARTLPHFCFNPELCPALP</sequence>
<gene>
    <name evidence="1" type="ORF">S7711_06912</name>
</gene>